<name>A0A7Z0WLY4_9PSEU</name>
<comment type="caution">
    <text evidence="6">The sequence shown here is derived from an EMBL/GenBank/DDBJ whole genome shotgun (WGS) entry which is preliminary data.</text>
</comment>
<dbReference type="InterPro" id="IPR042098">
    <property type="entry name" value="TauD-like_sf"/>
</dbReference>
<sequence>MTSVGDRGDQMPVTEQIRVHPLHDEPFLLRVESDPPGPPLAEWIEGNREWVLDQLHRHGSVLFRGFTVAGPDGFGQAARAFSPRLLDYLERAAPRTEVADKVFTSTEFAADQWIPFHHEMSYAHNWPSRLYFYCDVPPTRGGATPVASERTVYPRIPAEVRERFLRHGVRYVRNYGPDIDLPWQEVFQTTDRDEVAGYCRESQMDFEWIGDDALRTTSVRQAVSRHPATGETVWFNHAHIFHVSNLPAEVSAVLVEEFGLDGLPRNAYYGDGTPIEDEVAGLVRQLYRDAAVSFPWQRGDVLLVDNWLASHAREPFEGERRILVAMSDLHLERSAR</sequence>
<dbReference type="PANTHER" id="PTHR10696:SF56">
    <property type="entry name" value="TAUD_TFDA-LIKE DOMAIN-CONTAINING PROTEIN"/>
    <property type="match status" value="1"/>
</dbReference>
<proteinExistence type="predicted"/>
<evidence type="ECO:0000256" key="4">
    <source>
        <dbReference type="ARBA" id="ARBA00023194"/>
    </source>
</evidence>
<dbReference type="PANTHER" id="PTHR10696">
    <property type="entry name" value="GAMMA-BUTYROBETAINE HYDROXYLASE-RELATED"/>
    <property type="match status" value="1"/>
</dbReference>
<dbReference type="InterPro" id="IPR050411">
    <property type="entry name" value="AlphaKG_dependent_hydroxylases"/>
</dbReference>
<dbReference type="EMBL" id="MSIF01000006">
    <property type="protein sequence ID" value="OLF10545.1"/>
    <property type="molecule type" value="Genomic_DNA"/>
</dbReference>
<dbReference type="GO" id="GO:0016491">
    <property type="term" value="F:oxidoreductase activity"/>
    <property type="evidence" value="ECO:0007669"/>
    <property type="project" value="UniProtKB-KW"/>
</dbReference>
<dbReference type="Pfam" id="PF02668">
    <property type="entry name" value="TauD"/>
    <property type="match status" value="1"/>
</dbReference>
<evidence type="ECO:0000259" key="5">
    <source>
        <dbReference type="Pfam" id="PF02668"/>
    </source>
</evidence>
<keyword evidence="2" id="KW-0560">Oxidoreductase</keyword>
<comment type="cofactor">
    <cofactor evidence="1">
        <name>Fe(2+)</name>
        <dbReference type="ChEBI" id="CHEBI:29033"/>
    </cofactor>
</comment>
<evidence type="ECO:0000256" key="2">
    <source>
        <dbReference type="ARBA" id="ARBA00023002"/>
    </source>
</evidence>
<evidence type="ECO:0000313" key="7">
    <source>
        <dbReference type="Proteomes" id="UP000185696"/>
    </source>
</evidence>
<gene>
    <name evidence="6" type="ORF">BLA60_15290</name>
</gene>
<accession>A0A7Z0WLY4</accession>
<organism evidence="6 7">
    <name type="scientific">Actinophytocola xinjiangensis</name>
    <dbReference type="NCBI Taxonomy" id="485602"/>
    <lineage>
        <taxon>Bacteria</taxon>
        <taxon>Bacillati</taxon>
        <taxon>Actinomycetota</taxon>
        <taxon>Actinomycetes</taxon>
        <taxon>Pseudonocardiales</taxon>
        <taxon>Pseudonocardiaceae</taxon>
    </lineage>
</organism>
<evidence type="ECO:0000256" key="3">
    <source>
        <dbReference type="ARBA" id="ARBA00023004"/>
    </source>
</evidence>
<dbReference type="Proteomes" id="UP000185696">
    <property type="component" value="Unassembled WGS sequence"/>
</dbReference>
<protein>
    <recommendedName>
        <fullName evidence="5">TauD/TfdA-like domain-containing protein</fullName>
    </recommendedName>
</protein>
<dbReference type="Gene3D" id="3.60.130.10">
    <property type="entry name" value="Clavaminate synthase-like"/>
    <property type="match status" value="1"/>
</dbReference>
<keyword evidence="3" id="KW-0408">Iron</keyword>
<dbReference type="GO" id="GO:0017000">
    <property type="term" value="P:antibiotic biosynthetic process"/>
    <property type="evidence" value="ECO:0007669"/>
    <property type="project" value="UniProtKB-KW"/>
</dbReference>
<feature type="domain" description="TauD/TfdA-like" evidence="5">
    <location>
        <begin position="40"/>
        <end position="324"/>
    </location>
</feature>
<evidence type="ECO:0000256" key="1">
    <source>
        <dbReference type="ARBA" id="ARBA00001954"/>
    </source>
</evidence>
<reference evidence="6 7" key="1">
    <citation type="submission" date="2016-12" db="EMBL/GenBank/DDBJ databases">
        <title>The draft genome sequence of Actinophytocola xinjiangensis.</title>
        <authorList>
            <person name="Wang W."/>
            <person name="Yuan L."/>
        </authorList>
    </citation>
    <scope>NUCLEOTIDE SEQUENCE [LARGE SCALE GENOMIC DNA]</scope>
    <source>
        <strain evidence="6 7">CGMCC 4.4663</strain>
    </source>
</reference>
<dbReference type="InterPro" id="IPR003819">
    <property type="entry name" value="TauD/TfdA-like"/>
</dbReference>
<dbReference type="SUPFAM" id="SSF51197">
    <property type="entry name" value="Clavaminate synthase-like"/>
    <property type="match status" value="1"/>
</dbReference>
<evidence type="ECO:0000313" key="6">
    <source>
        <dbReference type="EMBL" id="OLF10545.1"/>
    </source>
</evidence>
<keyword evidence="7" id="KW-1185">Reference proteome</keyword>
<keyword evidence="4" id="KW-0045">Antibiotic biosynthesis</keyword>
<dbReference type="AlphaFoldDB" id="A0A7Z0WLY4"/>